<dbReference type="InterPro" id="IPR011011">
    <property type="entry name" value="Znf_FYVE_PHD"/>
</dbReference>
<feature type="compositionally biased region" description="Low complexity" evidence="10">
    <location>
        <begin position="795"/>
        <end position="823"/>
    </location>
</feature>
<feature type="domain" description="Bromo" evidence="11">
    <location>
        <begin position="585"/>
        <end position="671"/>
    </location>
</feature>
<feature type="compositionally biased region" description="Low complexity" evidence="10">
    <location>
        <begin position="313"/>
        <end position="329"/>
    </location>
</feature>
<evidence type="ECO:0000256" key="10">
    <source>
        <dbReference type="SAM" id="MobiDB-lite"/>
    </source>
</evidence>
<comment type="caution">
    <text evidence="13">The sequence shown here is derived from an EMBL/GenBank/DDBJ whole genome shotgun (WGS) entry which is preliminary data.</text>
</comment>
<feature type="region of interest" description="Disordered" evidence="10">
    <location>
        <begin position="696"/>
        <end position="856"/>
    </location>
</feature>
<dbReference type="SUPFAM" id="SSF47370">
    <property type="entry name" value="Bromodomain"/>
    <property type="match status" value="1"/>
</dbReference>
<keyword evidence="6 8" id="KW-0103">Bromodomain</keyword>
<evidence type="ECO:0000259" key="12">
    <source>
        <dbReference type="PROSITE" id="PS50016"/>
    </source>
</evidence>
<evidence type="ECO:0000256" key="4">
    <source>
        <dbReference type="ARBA" id="ARBA00022833"/>
    </source>
</evidence>
<keyword evidence="5" id="KW-0175">Coiled coil</keyword>
<evidence type="ECO:0000313" key="14">
    <source>
        <dbReference type="Proteomes" id="UP001209570"/>
    </source>
</evidence>
<evidence type="ECO:0000256" key="3">
    <source>
        <dbReference type="ARBA" id="ARBA00022771"/>
    </source>
</evidence>
<dbReference type="EMBL" id="JAKCXM010000021">
    <property type="protein sequence ID" value="KAJ0407455.1"/>
    <property type="molecule type" value="Genomic_DNA"/>
</dbReference>
<feature type="region of interest" description="Disordered" evidence="10">
    <location>
        <begin position="285"/>
        <end position="487"/>
    </location>
</feature>
<feature type="compositionally biased region" description="Polar residues" evidence="10">
    <location>
        <begin position="721"/>
        <end position="733"/>
    </location>
</feature>
<dbReference type="PANTHER" id="PTHR45915:SF2">
    <property type="entry name" value="TOUTATIS, ISOFORM E"/>
    <property type="match status" value="1"/>
</dbReference>
<dbReference type="SMART" id="SM00249">
    <property type="entry name" value="PHD"/>
    <property type="match status" value="1"/>
</dbReference>
<feature type="compositionally biased region" description="Basic residues" evidence="10">
    <location>
        <begin position="457"/>
        <end position="468"/>
    </location>
</feature>
<feature type="domain" description="PHD-type" evidence="12">
    <location>
        <begin position="510"/>
        <end position="557"/>
    </location>
</feature>
<evidence type="ECO:0000259" key="11">
    <source>
        <dbReference type="PROSITE" id="PS50014"/>
    </source>
</evidence>
<organism evidence="13 14">
    <name type="scientific">Pythium insidiosum</name>
    <name type="common">Pythiosis disease agent</name>
    <dbReference type="NCBI Taxonomy" id="114742"/>
    <lineage>
        <taxon>Eukaryota</taxon>
        <taxon>Sar</taxon>
        <taxon>Stramenopiles</taxon>
        <taxon>Oomycota</taxon>
        <taxon>Peronosporomycetes</taxon>
        <taxon>Pythiales</taxon>
        <taxon>Pythiaceae</taxon>
        <taxon>Pythium</taxon>
    </lineage>
</organism>
<keyword evidence="3 9" id="KW-0863">Zinc-finger</keyword>
<dbReference type="Pfam" id="PF00439">
    <property type="entry name" value="Bromodomain"/>
    <property type="match status" value="1"/>
</dbReference>
<dbReference type="SUPFAM" id="SSF57903">
    <property type="entry name" value="FYVE/PHD zinc finger"/>
    <property type="match status" value="1"/>
</dbReference>
<gene>
    <name evidence="13" type="ORF">P43SY_004996</name>
</gene>
<dbReference type="PROSITE" id="PS50016">
    <property type="entry name" value="ZF_PHD_2"/>
    <property type="match status" value="1"/>
</dbReference>
<evidence type="ECO:0000313" key="13">
    <source>
        <dbReference type="EMBL" id="KAJ0407455.1"/>
    </source>
</evidence>
<dbReference type="PROSITE" id="PS50014">
    <property type="entry name" value="BROMODOMAIN_2"/>
    <property type="match status" value="1"/>
</dbReference>
<feature type="compositionally biased region" description="Basic and acidic residues" evidence="10">
    <location>
        <begin position="172"/>
        <end position="181"/>
    </location>
</feature>
<feature type="region of interest" description="Disordered" evidence="10">
    <location>
        <begin position="145"/>
        <end position="240"/>
    </location>
</feature>
<dbReference type="InterPro" id="IPR001965">
    <property type="entry name" value="Znf_PHD"/>
</dbReference>
<evidence type="ECO:0000256" key="2">
    <source>
        <dbReference type="ARBA" id="ARBA00022723"/>
    </source>
</evidence>
<protein>
    <recommendedName>
        <fullName evidence="15">PHD-type domain-containing protein</fullName>
    </recommendedName>
</protein>
<dbReference type="InterPro" id="IPR019786">
    <property type="entry name" value="Zinc_finger_PHD-type_CS"/>
</dbReference>
<keyword evidence="4" id="KW-0862">Zinc</keyword>
<evidence type="ECO:0000256" key="6">
    <source>
        <dbReference type="ARBA" id="ARBA00023117"/>
    </source>
</evidence>
<feature type="compositionally biased region" description="Basic and acidic residues" evidence="10">
    <location>
        <begin position="775"/>
        <end position="785"/>
    </location>
</feature>
<feature type="compositionally biased region" description="Polar residues" evidence="10">
    <location>
        <begin position="298"/>
        <end position="312"/>
    </location>
</feature>
<dbReference type="GO" id="GO:0008270">
    <property type="term" value="F:zinc ion binding"/>
    <property type="evidence" value="ECO:0007669"/>
    <property type="project" value="UniProtKB-KW"/>
</dbReference>
<comment type="subcellular location">
    <subcellularLocation>
        <location evidence="1">Nucleus</location>
    </subcellularLocation>
</comment>
<keyword evidence="2" id="KW-0479">Metal-binding</keyword>
<dbReference type="SMART" id="SM00297">
    <property type="entry name" value="BROMO"/>
    <property type="match status" value="1"/>
</dbReference>
<evidence type="ECO:0000256" key="7">
    <source>
        <dbReference type="ARBA" id="ARBA00023242"/>
    </source>
</evidence>
<keyword evidence="14" id="KW-1185">Reference proteome</keyword>
<dbReference type="PRINTS" id="PR00503">
    <property type="entry name" value="BROMODOMAIN"/>
</dbReference>
<dbReference type="PANTHER" id="PTHR45915">
    <property type="entry name" value="TRANSCRIPTION INTERMEDIARY FACTOR"/>
    <property type="match status" value="1"/>
</dbReference>
<accession>A0AAD5M7J6</accession>
<dbReference type="CDD" id="cd04369">
    <property type="entry name" value="Bromodomain"/>
    <property type="match status" value="1"/>
</dbReference>
<dbReference type="InterPro" id="IPR036427">
    <property type="entry name" value="Bromodomain-like_sf"/>
</dbReference>
<dbReference type="InterPro" id="IPR019787">
    <property type="entry name" value="Znf_PHD-finger"/>
</dbReference>
<name>A0AAD5M7J6_PYTIN</name>
<dbReference type="AlphaFoldDB" id="A0AAD5M7J6"/>
<dbReference type="PROSITE" id="PS01359">
    <property type="entry name" value="ZF_PHD_1"/>
    <property type="match status" value="1"/>
</dbReference>
<dbReference type="CDD" id="cd15539">
    <property type="entry name" value="PHD1_AIRE"/>
    <property type="match status" value="1"/>
</dbReference>
<feature type="compositionally biased region" description="Pro residues" evidence="10">
    <location>
        <begin position="404"/>
        <end position="419"/>
    </location>
</feature>
<feature type="compositionally biased region" description="Basic and acidic residues" evidence="10">
    <location>
        <begin position="357"/>
        <end position="372"/>
    </location>
</feature>
<dbReference type="InterPro" id="IPR013083">
    <property type="entry name" value="Znf_RING/FYVE/PHD"/>
</dbReference>
<evidence type="ECO:0000256" key="9">
    <source>
        <dbReference type="PROSITE-ProRule" id="PRU00146"/>
    </source>
</evidence>
<dbReference type="Gene3D" id="3.30.40.10">
    <property type="entry name" value="Zinc/RING finger domain, C3HC4 (zinc finger)"/>
    <property type="match status" value="1"/>
</dbReference>
<proteinExistence type="predicted"/>
<dbReference type="Pfam" id="PF00628">
    <property type="entry name" value="PHD"/>
    <property type="match status" value="1"/>
</dbReference>
<evidence type="ECO:0000256" key="8">
    <source>
        <dbReference type="PROSITE-ProRule" id="PRU00035"/>
    </source>
</evidence>
<sequence>MLAIATAAEDHQRSAAFAAPGPLTAAVAKALVDSVAVHESCFIARGLCHLCPSAPGDDAQPQLVPVINFCPAFDPKHSLCREHLRSMHRVRLEDIFAGKNQPTASKRSLQCSVCALSCPCAQCQRTRDALVARCHRWLFAAGEDEERDELSAASQIERLDPPNRQVSHKRPRELPVPRENSELPTAESMGKQLPAFERAEPKTSTRLQRNPKRAAKEMPTDSRTPASPRSAPSGTGVTAEAAGVPMAAPSPSAESVLKCPDSEKSLVQLLSSLNQEVTPAVRFIAEAKDPRARKAVSNKDSAGSNGANTASQAEGGATPAEPTAATDAALPRPKQKRKREVVAKNDDAQSTASSEQASEKARDRAILKKKDTESEEALSSYRRKAPAPLTVDKRPTPKRSSAPSPSPRGRPRKTPPPEPKASTKKKPSSPHPTTVTQKKRRMEQNPHGGSMEEQKAVRGRQGQHRRSLSRGSKGGDVIDSDDEMRSQAEAEGAMLIEDEEGEDSELDSNLDYCEVCLSAGDLVCCDFCPRSFHLSCLKMTEKDLPEGDWQCAECRKPSYFDAFQVTVAEKTTVVSKCLQIIKCLKSHPFAKPFLFPVEDVPDYTSIVKQPMDLSTIEHKLQQQKYLVNGSGTLQGAGNGSSRILHLGAFAEDVRLIWHNCKLYNDDGSGIVRAADELSAGFERLYQHVLDFVTSSSGKGLKAREEKRPSKAPTLSEPRAPMSTSSRSRNSVTKTGGERPRETPPKPGADGDSVSSTSTETDCDDGRATQPAVAAENHHLASDRSKPTASTGAAIGKPSSDSTVDSSSAKESSVAAVAGSESVPPAGVKAGADTGSASERVSQREKDNASSPTEGVV</sequence>
<dbReference type="GO" id="GO:0005634">
    <property type="term" value="C:nucleus"/>
    <property type="evidence" value="ECO:0007669"/>
    <property type="project" value="UniProtKB-SubCell"/>
</dbReference>
<evidence type="ECO:0000256" key="1">
    <source>
        <dbReference type="ARBA" id="ARBA00004123"/>
    </source>
</evidence>
<reference evidence="13" key="1">
    <citation type="submission" date="2021-12" db="EMBL/GenBank/DDBJ databases">
        <title>Prjna785345.</title>
        <authorList>
            <person name="Rujirawat T."/>
            <person name="Krajaejun T."/>
        </authorList>
    </citation>
    <scope>NUCLEOTIDE SEQUENCE</scope>
    <source>
        <strain evidence="13">Pi057C3</strain>
    </source>
</reference>
<dbReference type="Proteomes" id="UP001209570">
    <property type="component" value="Unassembled WGS sequence"/>
</dbReference>
<evidence type="ECO:0000256" key="5">
    <source>
        <dbReference type="ARBA" id="ARBA00023054"/>
    </source>
</evidence>
<dbReference type="GO" id="GO:0000785">
    <property type="term" value="C:chromatin"/>
    <property type="evidence" value="ECO:0007669"/>
    <property type="project" value="TreeGrafter"/>
</dbReference>
<evidence type="ECO:0008006" key="15">
    <source>
        <dbReference type="Google" id="ProtNLM"/>
    </source>
</evidence>
<dbReference type="InterPro" id="IPR001487">
    <property type="entry name" value="Bromodomain"/>
</dbReference>
<keyword evidence="7" id="KW-0539">Nucleus</keyword>
<feature type="compositionally biased region" description="Low complexity" evidence="10">
    <location>
        <begin position="222"/>
        <end position="236"/>
    </location>
</feature>
<dbReference type="Gene3D" id="1.20.920.10">
    <property type="entry name" value="Bromodomain-like"/>
    <property type="match status" value="1"/>
</dbReference>